<evidence type="ECO:0000256" key="1">
    <source>
        <dbReference type="ARBA" id="ARBA00022630"/>
    </source>
</evidence>
<keyword evidence="1" id="KW-0285">Flavoprotein</keyword>
<proteinExistence type="predicted"/>
<dbReference type="SUPFAM" id="SSF51905">
    <property type="entry name" value="FAD/NAD(P)-binding domain"/>
    <property type="match status" value="1"/>
</dbReference>
<dbReference type="RefSeq" id="WP_274267213.1">
    <property type="nucleotide sequence ID" value="NZ_CP117880.1"/>
</dbReference>
<evidence type="ECO:0000256" key="2">
    <source>
        <dbReference type="ARBA" id="ARBA00022729"/>
    </source>
</evidence>
<dbReference type="PANTHER" id="PTHR46091:SF3">
    <property type="entry name" value="AMINE OXIDASE DOMAIN-CONTAINING PROTEIN"/>
    <property type="match status" value="1"/>
</dbReference>
<organism evidence="7 8">
    <name type="scientific">Sphingobacterium oryzagri</name>
    <dbReference type="NCBI Taxonomy" id="3025669"/>
    <lineage>
        <taxon>Bacteria</taxon>
        <taxon>Pseudomonadati</taxon>
        <taxon>Bacteroidota</taxon>
        <taxon>Sphingobacteriia</taxon>
        <taxon>Sphingobacteriales</taxon>
        <taxon>Sphingobacteriaceae</taxon>
        <taxon>Sphingobacterium</taxon>
    </lineage>
</organism>
<keyword evidence="5" id="KW-0520">NAD</keyword>
<reference evidence="7 8" key="1">
    <citation type="submission" date="2023-02" db="EMBL/GenBank/DDBJ databases">
        <title>Genome sequence of Sphingobacterium sp. KACC 22765.</title>
        <authorList>
            <person name="Kim S."/>
            <person name="Heo J."/>
            <person name="Kwon S.-W."/>
        </authorList>
    </citation>
    <scope>NUCLEOTIDE SEQUENCE [LARGE SCALE GENOMIC DNA]</scope>
    <source>
        <strain evidence="7 8">KACC 22765</strain>
    </source>
</reference>
<dbReference type="InterPro" id="IPR036188">
    <property type="entry name" value="FAD/NAD-bd_sf"/>
</dbReference>
<keyword evidence="2" id="KW-0732">Signal</keyword>
<dbReference type="InterPro" id="IPR002937">
    <property type="entry name" value="Amino_oxidase"/>
</dbReference>
<dbReference type="InterPro" id="IPR052206">
    <property type="entry name" value="Retinol_saturase"/>
</dbReference>
<dbReference type="Gene3D" id="3.50.50.60">
    <property type="entry name" value="FAD/NAD(P)-binding domain"/>
    <property type="match status" value="2"/>
</dbReference>
<accession>A0ABY7WG79</accession>
<feature type="domain" description="Amine oxidase" evidence="6">
    <location>
        <begin position="20"/>
        <end position="375"/>
    </location>
</feature>
<evidence type="ECO:0000259" key="6">
    <source>
        <dbReference type="Pfam" id="PF01593"/>
    </source>
</evidence>
<evidence type="ECO:0000256" key="3">
    <source>
        <dbReference type="ARBA" id="ARBA00022827"/>
    </source>
</evidence>
<dbReference type="EMBL" id="CP117880">
    <property type="protein sequence ID" value="WDF68480.1"/>
    <property type="molecule type" value="Genomic_DNA"/>
</dbReference>
<dbReference type="Proteomes" id="UP001221558">
    <property type="component" value="Chromosome"/>
</dbReference>
<dbReference type="Pfam" id="PF01593">
    <property type="entry name" value="Amino_oxidase"/>
    <property type="match status" value="1"/>
</dbReference>
<sequence>MRNVKSVRDRYDVIIVGSGLGGLVTAVTLAKEGKHVCVLEKNNQFGGNLQTFSRNKKIFDTGVHYLGGLAVGQNLYQYFDYLGIMDELQLEAMPMVFDEVLFGDEAIRFPIAQGYTAFVDHLAQFFPDERATLLQYVEDLQYTCRAFPLYYVEDGEGYKSTVLHTSVSAYMQKLTNNERLRAVLVGNNFLYGGEEHKTPFYVYALALNSYIMSAYRCTLGGSQISKLLIKRLRALGGEAYKREEVTDVVVENGAVVRVETHSGKQLQADQYVLNIDPKRALQMVGKENFRKTYFDRIQELPVTTSCFSVHVVLKPQKIAYAAHNLYYHDSMDSVWQATHDDEATWPTMFMLSMNKDPQHPAYAETLTLLSYMDFDAVAPWAHTFNTAASPAARGEDYDLFKQRKAKLLIDKLKTYLPEIDAAIAQLYVATPLSYRDYIGVHRGNLYGHSKDVADPLKTFMSPKTKISNLFLTGHAVYMHGVLGVTIGAMATCAEMIGKSNLLEKIRQAVDRTKEKQSSGGVQ</sequence>
<name>A0ABY7WG79_9SPHI</name>
<evidence type="ECO:0000256" key="5">
    <source>
        <dbReference type="ARBA" id="ARBA00023027"/>
    </source>
</evidence>
<evidence type="ECO:0000313" key="8">
    <source>
        <dbReference type="Proteomes" id="UP001221558"/>
    </source>
</evidence>
<gene>
    <name evidence="7" type="ORF">PQ465_19565</name>
</gene>
<dbReference type="PANTHER" id="PTHR46091">
    <property type="entry name" value="BLR7054 PROTEIN"/>
    <property type="match status" value="1"/>
</dbReference>
<protein>
    <submittedName>
        <fullName evidence="7">NAD(P)/FAD-dependent oxidoreductase</fullName>
    </submittedName>
</protein>
<evidence type="ECO:0000313" key="7">
    <source>
        <dbReference type="EMBL" id="WDF68480.1"/>
    </source>
</evidence>
<keyword evidence="4" id="KW-0521">NADP</keyword>
<evidence type="ECO:0000256" key="4">
    <source>
        <dbReference type="ARBA" id="ARBA00022857"/>
    </source>
</evidence>
<keyword evidence="8" id="KW-1185">Reference proteome</keyword>
<keyword evidence="3" id="KW-0274">FAD</keyword>